<feature type="compositionally biased region" description="Basic and acidic residues" evidence="1">
    <location>
        <begin position="77"/>
        <end position="99"/>
    </location>
</feature>
<reference evidence="2 3" key="1">
    <citation type="submission" date="2020-06" db="EMBL/GenBank/DDBJ databases">
        <authorList>
            <person name="Li R."/>
            <person name="Bekaert M."/>
        </authorList>
    </citation>
    <scope>NUCLEOTIDE SEQUENCE [LARGE SCALE GENOMIC DNA]</scope>
    <source>
        <strain evidence="3">wild</strain>
    </source>
</reference>
<sequence length="215" mass="24716">MDPVDEDASKVLVLQSALAGDVDRKIKAMSTIIYAKGKYRFGIEEQKKGKSQAMKENRRVSEIAKLRREQRNLTKCYKKAEGKNTNAEESRELKKEPKERARKRSQLTANPFGFIKKLLGDKRSGRLDCPKEEVEHYLRDTHSDPDRERDLIDQHRLISLDEPTLEFDMSEPKLHEVMSTLKKARAASAPGPNVFHTEFIRTVQTSQNNYGDLSK</sequence>
<name>A0A6J8B1J0_MYTCO</name>
<evidence type="ECO:0000313" key="2">
    <source>
        <dbReference type="EMBL" id="CAC5377735.1"/>
    </source>
</evidence>
<dbReference type="EMBL" id="CACVKT020002383">
    <property type="protein sequence ID" value="CAC5377735.1"/>
    <property type="molecule type" value="Genomic_DNA"/>
</dbReference>
<keyword evidence="3" id="KW-1185">Reference proteome</keyword>
<organism evidence="2 3">
    <name type="scientific">Mytilus coruscus</name>
    <name type="common">Sea mussel</name>
    <dbReference type="NCBI Taxonomy" id="42192"/>
    <lineage>
        <taxon>Eukaryota</taxon>
        <taxon>Metazoa</taxon>
        <taxon>Spiralia</taxon>
        <taxon>Lophotrochozoa</taxon>
        <taxon>Mollusca</taxon>
        <taxon>Bivalvia</taxon>
        <taxon>Autobranchia</taxon>
        <taxon>Pteriomorphia</taxon>
        <taxon>Mytilida</taxon>
        <taxon>Mytiloidea</taxon>
        <taxon>Mytilidae</taxon>
        <taxon>Mytilinae</taxon>
        <taxon>Mytilus</taxon>
    </lineage>
</organism>
<protein>
    <submittedName>
        <fullName evidence="2">Uncharacterized protein</fullName>
    </submittedName>
</protein>
<evidence type="ECO:0000313" key="3">
    <source>
        <dbReference type="Proteomes" id="UP000507470"/>
    </source>
</evidence>
<proteinExistence type="predicted"/>
<dbReference type="OrthoDB" id="6202495at2759"/>
<dbReference type="AlphaFoldDB" id="A0A6J8B1J0"/>
<feature type="region of interest" description="Disordered" evidence="1">
    <location>
        <begin position="77"/>
        <end position="107"/>
    </location>
</feature>
<evidence type="ECO:0000256" key="1">
    <source>
        <dbReference type="SAM" id="MobiDB-lite"/>
    </source>
</evidence>
<gene>
    <name evidence="2" type="ORF">MCOR_14019</name>
</gene>
<accession>A0A6J8B1J0</accession>
<dbReference type="Proteomes" id="UP000507470">
    <property type="component" value="Unassembled WGS sequence"/>
</dbReference>